<organism evidence="2 3">
    <name type="scientific">Nostoc flagelliforme FACHB-838</name>
    <dbReference type="NCBI Taxonomy" id="2692904"/>
    <lineage>
        <taxon>Bacteria</taxon>
        <taxon>Bacillati</taxon>
        <taxon>Cyanobacteriota</taxon>
        <taxon>Cyanophyceae</taxon>
        <taxon>Nostocales</taxon>
        <taxon>Nostocaceae</taxon>
        <taxon>Nostoc</taxon>
    </lineage>
</organism>
<reference evidence="2 3" key="1">
    <citation type="journal article" date="2020" name="ISME J.">
        <title>Comparative genomics reveals insights into cyanobacterial evolution and habitat adaptation.</title>
        <authorList>
            <person name="Chen M.Y."/>
            <person name="Teng W.K."/>
            <person name="Zhao L."/>
            <person name="Hu C.X."/>
            <person name="Zhou Y.K."/>
            <person name="Han B.P."/>
            <person name="Song L.R."/>
            <person name="Shu W.S."/>
        </authorList>
    </citation>
    <scope>NUCLEOTIDE SEQUENCE [LARGE SCALE GENOMIC DNA]</scope>
    <source>
        <strain evidence="2 3">FACHB-838</strain>
    </source>
</reference>
<evidence type="ECO:0000313" key="2">
    <source>
        <dbReference type="EMBL" id="MBD2531223.1"/>
    </source>
</evidence>
<name>A0ABR8DSA0_9NOSO</name>
<protein>
    <submittedName>
        <fullName evidence="2">Uncharacterized protein</fullName>
    </submittedName>
</protein>
<feature type="region of interest" description="Disordered" evidence="1">
    <location>
        <begin position="1"/>
        <end position="27"/>
    </location>
</feature>
<dbReference type="RefSeq" id="WP_190941926.1">
    <property type="nucleotide sequence ID" value="NZ_JACJSI010000031.1"/>
</dbReference>
<accession>A0ABR8DSA0</accession>
<dbReference type="Proteomes" id="UP000623440">
    <property type="component" value="Unassembled WGS sequence"/>
</dbReference>
<evidence type="ECO:0000256" key="1">
    <source>
        <dbReference type="SAM" id="MobiDB-lite"/>
    </source>
</evidence>
<gene>
    <name evidence="2" type="ORF">H6G97_17170</name>
</gene>
<sequence length="219" mass="25115">MKPPHEEMPRGVPKSYNWATKPRVGSKNPKQFKAMTAWGQLYEAAQGNPATNTRVQIKNIKAYYLSKSDGKWYLLQSSTKVEGKAYKEDFSGDINKTADIRYELDGSISAKAGNGYNFHFWPATGRATINPYDVRGMFTTVQARLVVDNPKKLDDRSKARYLLSMGGDYWLNLTVKWDNWKTNEDFGIGKFKYVTRNWQAFNMITLSPDQVRRNPPPIK</sequence>
<evidence type="ECO:0000313" key="3">
    <source>
        <dbReference type="Proteomes" id="UP000623440"/>
    </source>
</evidence>
<keyword evidence="3" id="KW-1185">Reference proteome</keyword>
<dbReference type="EMBL" id="JACJSI010000031">
    <property type="protein sequence ID" value="MBD2531223.1"/>
    <property type="molecule type" value="Genomic_DNA"/>
</dbReference>
<comment type="caution">
    <text evidence="2">The sequence shown here is derived from an EMBL/GenBank/DDBJ whole genome shotgun (WGS) entry which is preliminary data.</text>
</comment>
<proteinExistence type="predicted"/>